<evidence type="ECO:0000256" key="14">
    <source>
        <dbReference type="ARBA" id="ARBA00022801"/>
    </source>
</evidence>
<evidence type="ECO:0000256" key="21">
    <source>
        <dbReference type="ARBA" id="ARBA00023268"/>
    </source>
</evidence>
<dbReference type="EMBL" id="JMCB01000001">
    <property type="protein sequence ID" value="KFE72355.1"/>
    <property type="molecule type" value="Genomic_DNA"/>
</dbReference>
<feature type="transmembrane region" description="Helical" evidence="28">
    <location>
        <begin position="37"/>
        <end position="59"/>
    </location>
</feature>
<dbReference type="STRING" id="394096.DB31_0617"/>
<keyword evidence="11" id="KW-0328">Glycosyltransferase</keyword>
<dbReference type="AlphaFoldDB" id="A0A085WXE2"/>
<comment type="caution">
    <text evidence="30">The sequence shown here is derived from an EMBL/GenBank/DDBJ whole genome shotgun (WGS) entry which is preliminary data.</text>
</comment>
<evidence type="ECO:0000256" key="18">
    <source>
        <dbReference type="ARBA" id="ARBA00022989"/>
    </source>
</evidence>
<evidence type="ECO:0000256" key="6">
    <source>
        <dbReference type="ARBA" id="ARBA00018638"/>
    </source>
</evidence>
<dbReference type="SUPFAM" id="SSF53955">
    <property type="entry name" value="Lysozyme-like"/>
    <property type="match status" value="1"/>
</dbReference>
<evidence type="ECO:0000256" key="22">
    <source>
        <dbReference type="ARBA" id="ARBA00023316"/>
    </source>
</evidence>
<protein>
    <recommendedName>
        <fullName evidence="6">Penicillin-binding protein 1A</fullName>
        <ecNumber evidence="24">2.4.99.28</ecNumber>
        <ecNumber evidence="5">3.4.16.4</ecNumber>
    </recommendedName>
</protein>
<comment type="pathway">
    <text evidence="26">Glycan biosynthesis.</text>
</comment>
<dbReference type="InterPro" id="IPR012338">
    <property type="entry name" value="Beta-lactam/transpept-like"/>
</dbReference>
<gene>
    <name evidence="30" type="ORF">DB31_0617</name>
</gene>
<dbReference type="GO" id="GO:0030288">
    <property type="term" value="C:outer membrane-bounded periplasmic space"/>
    <property type="evidence" value="ECO:0007669"/>
    <property type="project" value="TreeGrafter"/>
</dbReference>
<evidence type="ECO:0000256" key="25">
    <source>
        <dbReference type="ARBA" id="ARBA00049902"/>
    </source>
</evidence>
<evidence type="ECO:0000256" key="28">
    <source>
        <dbReference type="SAM" id="Phobius"/>
    </source>
</evidence>
<dbReference type="GO" id="GO:0009002">
    <property type="term" value="F:serine-type D-Ala-D-Ala carboxypeptidase activity"/>
    <property type="evidence" value="ECO:0007669"/>
    <property type="project" value="UniProtKB-EC"/>
</dbReference>
<keyword evidence="21" id="KW-0511">Multifunctional enzyme</keyword>
<dbReference type="UniPathway" id="UPA00219"/>
<keyword evidence="15" id="KW-0133">Cell shape</keyword>
<dbReference type="Gene3D" id="3.40.710.10">
    <property type="entry name" value="DD-peptidase/beta-lactamase superfamily"/>
    <property type="match status" value="2"/>
</dbReference>
<evidence type="ECO:0000256" key="16">
    <source>
        <dbReference type="ARBA" id="ARBA00022968"/>
    </source>
</evidence>
<dbReference type="GO" id="GO:0071555">
    <property type="term" value="P:cell wall organization"/>
    <property type="evidence" value="ECO:0007669"/>
    <property type="project" value="UniProtKB-KW"/>
</dbReference>
<comment type="pathway">
    <text evidence="2">Cell wall biogenesis; peptidoglycan biosynthesis.</text>
</comment>
<feature type="compositionally biased region" description="Low complexity" evidence="27">
    <location>
        <begin position="429"/>
        <end position="439"/>
    </location>
</feature>
<dbReference type="Proteomes" id="UP000028725">
    <property type="component" value="Unassembled WGS sequence"/>
</dbReference>
<comment type="catalytic activity">
    <reaction evidence="25">
        <text>[GlcNAc-(1-&gt;4)-Mur2Ac(oyl-L-Ala-gamma-D-Glu-L-Lys-D-Ala-D-Ala)](n)-di-trans,octa-cis-undecaprenyl diphosphate + beta-D-GlcNAc-(1-&gt;4)-Mur2Ac(oyl-L-Ala-gamma-D-Glu-L-Lys-D-Ala-D-Ala)-di-trans,octa-cis-undecaprenyl diphosphate = [GlcNAc-(1-&gt;4)-Mur2Ac(oyl-L-Ala-gamma-D-Glu-L-Lys-D-Ala-D-Ala)](n+1)-di-trans,octa-cis-undecaprenyl diphosphate + di-trans,octa-cis-undecaprenyl diphosphate + H(+)</text>
        <dbReference type="Rhea" id="RHEA:23708"/>
        <dbReference type="Rhea" id="RHEA-COMP:9602"/>
        <dbReference type="Rhea" id="RHEA-COMP:9603"/>
        <dbReference type="ChEBI" id="CHEBI:15378"/>
        <dbReference type="ChEBI" id="CHEBI:58405"/>
        <dbReference type="ChEBI" id="CHEBI:60033"/>
        <dbReference type="ChEBI" id="CHEBI:78435"/>
        <dbReference type="EC" id="2.4.99.28"/>
    </reaction>
</comment>
<evidence type="ECO:0000259" key="29">
    <source>
        <dbReference type="SMART" id="SM00316"/>
    </source>
</evidence>
<comment type="subcellular location">
    <subcellularLocation>
        <location evidence="1">Cell inner membrane</location>
        <topology evidence="1">Single-pass type II membrane protein</topology>
    </subcellularLocation>
</comment>
<keyword evidence="18 28" id="KW-1133">Transmembrane helix</keyword>
<dbReference type="PATRIC" id="fig|394096.3.peg.610"/>
<evidence type="ECO:0000256" key="27">
    <source>
        <dbReference type="SAM" id="MobiDB-lite"/>
    </source>
</evidence>
<dbReference type="EC" id="3.4.16.4" evidence="5"/>
<dbReference type="OrthoDB" id="9766909at2"/>
<dbReference type="GO" id="GO:0006508">
    <property type="term" value="P:proteolysis"/>
    <property type="evidence" value="ECO:0007669"/>
    <property type="project" value="UniProtKB-KW"/>
</dbReference>
<dbReference type="GO" id="GO:0046677">
    <property type="term" value="P:response to antibiotic"/>
    <property type="evidence" value="ECO:0007669"/>
    <property type="project" value="UniProtKB-KW"/>
</dbReference>
<dbReference type="InterPro" id="IPR001460">
    <property type="entry name" value="PCN-bd_Tpept"/>
</dbReference>
<dbReference type="Pfam" id="PF17092">
    <property type="entry name" value="PCB_OB"/>
    <property type="match status" value="1"/>
</dbReference>
<dbReference type="InterPro" id="IPR050396">
    <property type="entry name" value="Glycosyltr_51/Transpeptidase"/>
</dbReference>
<keyword evidence="16" id="KW-0735">Signal-anchor</keyword>
<comment type="similarity">
    <text evidence="3">In the C-terminal section; belongs to the transpeptidase family.</text>
</comment>
<evidence type="ECO:0000256" key="3">
    <source>
        <dbReference type="ARBA" id="ARBA00007090"/>
    </source>
</evidence>
<keyword evidence="9" id="KW-0121">Carboxypeptidase</keyword>
<evidence type="ECO:0000313" key="30">
    <source>
        <dbReference type="EMBL" id="KFE72355.1"/>
    </source>
</evidence>
<keyword evidence="7" id="KW-1003">Cell membrane</keyword>
<accession>A0A085WXE2</accession>
<evidence type="ECO:0000256" key="26">
    <source>
        <dbReference type="ARBA" id="ARBA00060592"/>
    </source>
</evidence>
<dbReference type="GO" id="GO:0008360">
    <property type="term" value="P:regulation of cell shape"/>
    <property type="evidence" value="ECO:0007669"/>
    <property type="project" value="UniProtKB-KW"/>
</dbReference>
<evidence type="ECO:0000256" key="11">
    <source>
        <dbReference type="ARBA" id="ARBA00022676"/>
    </source>
</evidence>
<keyword evidence="10" id="KW-0645">Protease</keyword>
<organism evidence="30 31">
    <name type="scientific">Hyalangium minutum</name>
    <dbReference type="NCBI Taxonomy" id="394096"/>
    <lineage>
        <taxon>Bacteria</taxon>
        <taxon>Pseudomonadati</taxon>
        <taxon>Myxococcota</taxon>
        <taxon>Myxococcia</taxon>
        <taxon>Myxococcales</taxon>
        <taxon>Cystobacterineae</taxon>
        <taxon>Archangiaceae</taxon>
        <taxon>Hyalangium</taxon>
    </lineage>
</organism>
<dbReference type="SMART" id="SM00316">
    <property type="entry name" value="S1"/>
    <property type="match status" value="1"/>
</dbReference>
<evidence type="ECO:0000256" key="5">
    <source>
        <dbReference type="ARBA" id="ARBA00012448"/>
    </source>
</evidence>
<evidence type="ECO:0000256" key="1">
    <source>
        <dbReference type="ARBA" id="ARBA00004249"/>
    </source>
</evidence>
<dbReference type="InterPro" id="IPR003029">
    <property type="entry name" value="S1_domain"/>
</dbReference>
<keyword evidence="12" id="KW-0808">Transferase</keyword>
<dbReference type="InterPro" id="IPR036950">
    <property type="entry name" value="PBP_transglycosylase"/>
</dbReference>
<dbReference type="SUPFAM" id="SSF56601">
    <property type="entry name" value="beta-lactamase/transpeptidase-like"/>
    <property type="match status" value="1"/>
</dbReference>
<comment type="similarity">
    <text evidence="4">In the N-terminal section; belongs to the glycosyltransferase 51 family.</text>
</comment>
<dbReference type="InterPro" id="IPR031376">
    <property type="entry name" value="PCB_OB"/>
</dbReference>
<evidence type="ECO:0000256" key="23">
    <source>
        <dbReference type="ARBA" id="ARBA00034000"/>
    </source>
</evidence>
<sequence>MPNPPEAPATPEPPPAAPPPSAKPGLGARIWKWTKRLLILGAVGLVLAVAVGVGAYQYFSRDLPSVEALRTYQPPQVTKVTCADGSICAEFYLERRTLVRIEELPKHVRDSFLAAEDADFYNHEGLDFFGITRAAIKNLIPGSRKSGASTITQQVVKNLLLTPERSLGRKIREWILTPRVEEALTKDQILNLYINQIYYGQRRYGLEEAALYYFGKHAKDLSIGEAAVLAGTPQSPHRINPETNIVRAKNRQRYVLTQLMQHGFLPKEQVEPELEKPIVLAPRPPPPVGGYYAEEIRRTLIERYGEKMVLEGGLRVEIAMVPKLQAAAEDAVRNGLEAVDRRQGYRGPLSTVDGGQFDRIKGLIAHRIDEAGRRQKDAEYVADLAPLATAGLEPAAKADPKPEAKAGTVPVTAIEQEGAEEQRPELNPEGEAPPSAEESLVGSVPLRPLKEGLRLTGFVTAVDEKKGIAKVDLVGRTAEVSFSTVKWARQKGKGSPSNIADVFQVGELVRVRITKALPAPASVEATLDQIPLVQGGLVVINPANRNVVAMVGGYDFERSSFNRATQAKRQPGSSFKPFIYAAAMGSGRFTPLSTVNDAPEAIRDPYTGKQWKPKNFDGRFDGPMTLRQALTKSKNTVSVRLIEAITPATAIDYARRAGIHSALPENLTLALGTGEVTMLEAVNAYSTLQANGRYGEPLLVLRVRDASGKVLEEHAPAFEETLPPAVAYLTTTLMRSVVEEGTATAVRELNRPAAGKTGTTNESKDTWFSGYTMDWVASAWVGFDDNSPLGSSETGGRAALPMWLDFMRVAHQGLPAREFEVPPGIVQVRIDPETGLLAGNSRPGRLEPFLEGTAPTAEAPPMGQVDTSTFFLEDGKGR</sequence>
<dbReference type="Pfam" id="PF00905">
    <property type="entry name" value="Transpeptidase"/>
    <property type="match status" value="1"/>
</dbReference>
<evidence type="ECO:0000256" key="2">
    <source>
        <dbReference type="ARBA" id="ARBA00004752"/>
    </source>
</evidence>
<reference evidence="30 31" key="1">
    <citation type="submission" date="2014-04" db="EMBL/GenBank/DDBJ databases">
        <title>Genome assembly of Hyalangium minutum DSM 14724.</title>
        <authorList>
            <person name="Sharma G."/>
            <person name="Subramanian S."/>
        </authorList>
    </citation>
    <scope>NUCLEOTIDE SEQUENCE [LARGE SCALE GENOMIC DNA]</scope>
    <source>
        <strain evidence="30 31">DSM 14724</strain>
    </source>
</reference>
<evidence type="ECO:0000256" key="9">
    <source>
        <dbReference type="ARBA" id="ARBA00022645"/>
    </source>
</evidence>
<keyword evidence="13 28" id="KW-0812">Transmembrane</keyword>
<keyword evidence="19 28" id="KW-0472">Membrane</keyword>
<keyword evidence="14" id="KW-0378">Hydrolase</keyword>
<dbReference type="NCBIfam" id="TIGR02074">
    <property type="entry name" value="PBP_1a_fam"/>
    <property type="match status" value="1"/>
</dbReference>
<dbReference type="Gene3D" id="1.10.3810.10">
    <property type="entry name" value="Biosynthetic peptidoglycan transglycosylase-like"/>
    <property type="match status" value="1"/>
</dbReference>
<dbReference type="Pfam" id="PF00912">
    <property type="entry name" value="Transgly"/>
    <property type="match status" value="1"/>
</dbReference>
<dbReference type="GO" id="GO:0005886">
    <property type="term" value="C:plasma membrane"/>
    <property type="evidence" value="ECO:0007669"/>
    <property type="project" value="UniProtKB-SubCell"/>
</dbReference>
<keyword evidence="8" id="KW-0997">Cell inner membrane</keyword>
<evidence type="ECO:0000256" key="20">
    <source>
        <dbReference type="ARBA" id="ARBA00023251"/>
    </source>
</evidence>
<dbReference type="PANTHER" id="PTHR32282:SF27">
    <property type="entry name" value="PENICILLIN-BINDING PROTEIN 1A"/>
    <property type="match status" value="1"/>
</dbReference>
<feature type="region of interest" description="Disordered" evidence="27">
    <location>
        <begin position="417"/>
        <end position="441"/>
    </location>
</feature>
<evidence type="ECO:0000313" key="31">
    <source>
        <dbReference type="Proteomes" id="UP000028725"/>
    </source>
</evidence>
<feature type="compositionally biased region" description="Pro residues" evidence="27">
    <location>
        <begin position="1"/>
        <end position="22"/>
    </location>
</feature>
<feature type="domain" description="S1 motif" evidence="29">
    <location>
        <begin position="450"/>
        <end position="528"/>
    </location>
</feature>
<dbReference type="GO" id="GO:0009252">
    <property type="term" value="P:peptidoglycan biosynthetic process"/>
    <property type="evidence" value="ECO:0007669"/>
    <property type="project" value="UniProtKB-UniPathway"/>
</dbReference>
<dbReference type="PANTHER" id="PTHR32282">
    <property type="entry name" value="BINDING PROTEIN TRANSPEPTIDASE, PUTATIVE-RELATED"/>
    <property type="match status" value="1"/>
</dbReference>
<dbReference type="EC" id="2.4.99.28" evidence="24"/>
<evidence type="ECO:0000256" key="17">
    <source>
        <dbReference type="ARBA" id="ARBA00022984"/>
    </source>
</evidence>
<comment type="catalytic activity">
    <reaction evidence="23">
        <text>Preferential cleavage: (Ac)2-L-Lys-D-Ala-|-D-Ala. Also transpeptidation of peptidyl-alanyl moieties that are N-acyl substituents of D-alanine.</text>
        <dbReference type="EC" id="3.4.16.4"/>
    </reaction>
</comment>
<name>A0A085WXE2_9BACT</name>
<keyword evidence="20" id="KW-0046">Antibiotic resistance</keyword>
<keyword evidence="31" id="KW-1185">Reference proteome</keyword>
<evidence type="ECO:0000256" key="19">
    <source>
        <dbReference type="ARBA" id="ARBA00023136"/>
    </source>
</evidence>
<feature type="region of interest" description="Disordered" evidence="27">
    <location>
        <begin position="1"/>
        <end position="23"/>
    </location>
</feature>
<evidence type="ECO:0000256" key="7">
    <source>
        <dbReference type="ARBA" id="ARBA00022475"/>
    </source>
</evidence>
<dbReference type="GO" id="GO:0008658">
    <property type="term" value="F:penicillin binding"/>
    <property type="evidence" value="ECO:0007669"/>
    <property type="project" value="InterPro"/>
</dbReference>
<dbReference type="GO" id="GO:0008955">
    <property type="term" value="F:peptidoglycan glycosyltransferase activity"/>
    <property type="evidence" value="ECO:0007669"/>
    <property type="project" value="UniProtKB-EC"/>
</dbReference>
<dbReference type="GO" id="GO:0003676">
    <property type="term" value="F:nucleic acid binding"/>
    <property type="evidence" value="ECO:0007669"/>
    <property type="project" value="InterPro"/>
</dbReference>
<evidence type="ECO:0000256" key="4">
    <source>
        <dbReference type="ARBA" id="ARBA00007739"/>
    </source>
</evidence>
<evidence type="ECO:0000256" key="8">
    <source>
        <dbReference type="ARBA" id="ARBA00022519"/>
    </source>
</evidence>
<evidence type="ECO:0000256" key="10">
    <source>
        <dbReference type="ARBA" id="ARBA00022670"/>
    </source>
</evidence>
<evidence type="ECO:0000256" key="13">
    <source>
        <dbReference type="ARBA" id="ARBA00022692"/>
    </source>
</evidence>
<evidence type="ECO:0000256" key="24">
    <source>
        <dbReference type="ARBA" id="ARBA00044770"/>
    </source>
</evidence>
<dbReference type="InterPro" id="IPR023346">
    <property type="entry name" value="Lysozyme-like_dom_sf"/>
</dbReference>
<evidence type="ECO:0000256" key="15">
    <source>
        <dbReference type="ARBA" id="ARBA00022960"/>
    </source>
</evidence>
<proteinExistence type="inferred from homology"/>
<evidence type="ECO:0000256" key="12">
    <source>
        <dbReference type="ARBA" id="ARBA00022679"/>
    </source>
</evidence>
<keyword evidence="17" id="KW-0573">Peptidoglycan synthesis</keyword>
<keyword evidence="22" id="KW-0961">Cell wall biogenesis/degradation</keyword>
<dbReference type="InterPro" id="IPR001264">
    <property type="entry name" value="Glyco_trans_51"/>
</dbReference>
<dbReference type="FunFam" id="1.10.3810.10:FF:000003">
    <property type="entry name" value="Penicillin-binding protein 1a"/>
    <property type="match status" value="1"/>
</dbReference>